<comment type="similarity">
    <text evidence="3 13">Belongs to the guanylate kinase family.</text>
</comment>
<evidence type="ECO:0000256" key="12">
    <source>
        <dbReference type="ARBA" id="ARBA00048594"/>
    </source>
</evidence>
<dbReference type="PANTHER" id="PTHR23117:SF13">
    <property type="entry name" value="GUANYLATE KINASE"/>
    <property type="match status" value="1"/>
</dbReference>
<gene>
    <name evidence="13 15" type="primary">gmk</name>
    <name evidence="15" type="ORF">Pla8534_20290</name>
</gene>
<evidence type="ECO:0000256" key="3">
    <source>
        <dbReference type="ARBA" id="ARBA00005790"/>
    </source>
</evidence>
<dbReference type="PROSITE" id="PS50052">
    <property type="entry name" value="GUANYLATE_KINASE_2"/>
    <property type="match status" value="1"/>
</dbReference>
<sequence length="196" mass="21802">MSKPCTPAGQVIIVSGPSGAGKSTLVRTLLKRCDLPIVLSVSATTRPPRAGEREGVDYHFLSQEEFQKRRLAGEFLEEKEVFGRGDWYGTLASEVTAGLSAGKWVLLEIDVQGAMSVLPVYPDAATFFVHSGTLEELEKRLRDRRSETEASIQRRLEVARGEMDYLTQYRYTIVNETIDEAADEMCRILQSLGEQG</sequence>
<dbReference type="GO" id="GO:0005829">
    <property type="term" value="C:cytosol"/>
    <property type="evidence" value="ECO:0007669"/>
    <property type="project" value="TreeGrafter"/>
</dbReference>
<dbReference type="PANTHER" id="PTHR23117">
    <property type="entry name" value="GUANYLATE KINASE-RELATED"/>
    <property type="match status" value="1"/>
</dbReference>
<organism evidence="15 16">
    <name type="scientific">Lignipirellula cremea</name>
    <dbReference type="NCBI Taxonomy" id="2528010"/>
    <lineage>
        <taxon>Bacteria</taxon>
        <taxon>Pseudomonadati</taxon>
        <taxon>Planctomycetota</taxon>
        <taxon>Planctomycetia</taxon>
        <taxon>Pirellulales</taxon>
        <taxon>Pirellulaceae</taxon>
        <taxon>Lignipirellula</taxon>
    </lineage>
</organism>
<dbReference type="Gene3D" id="3.40.50.300">
    <property type="entry name" value="P-loop containing nucleotide triphosphate hydrolases"/>
    <property type="match status" value="1"/>
</dbReference>
<dbReference type="Pfam" id="PF00625">
    <property type="entry name" value="Guanylate_kin"/>
    <property type="match status" value="1"/>
</dbReference>
<comment type="subcellular location">
    <subcellularLocation>
        <location evidence="2 13">Cytoplasm</location>
    </subcellularLocation>
</comment>
<dbReference type="InterPro" id="IPR017665">
    <property type="entry name" value="Guanylate_kinase"/>
</dbReference>
<dbReference type="InterPro" id="IPR020590">
    <property type="entry name" value="Guanylate_kinase_CS"/>
</dbReference>
<dbReference type="PROSITE" id="PS00856">
    <property type="entry name" value="GUANYLATE_KINASE_1"/>
    <property type="match status" value="1"/>
</dbReference>
<feature type="binding site" evidence="13">
    <location>
        <begin position="16"/>
        <end position="23"/>
    </location>
    <ligand>
        <name>ATP</name>
        <dbReference type="ChEBI" id="CHEBI:30616"/>
    </ligand>
</feature>
<accession>A0A518DQY2</accession>
<evidence type="ECO:0000256" key="10">
    <source>
        <dbReference type="ARBA" id="ARBA00022840"/>
    </source>
</evidence>
<dbReference type="OrthoDB" id="9808150at2"/>
<dbReference type="HAMAP" id="MF_00328">
    <property type="entry name" value="Guanylate_kinase"/>
    <property type="match status" value="1"/>
</dbReference>
<dbReference type="GO" id="GO:0004385">
    <property type="term" value="F:GMP kinase activity"/>
    <property type="evidence" value="ECO:0007669"/>
    <property type="project" value="UniProtKB-UniRule"/>
</dbReference>
<evidence type="ECO:0000256" key="2">
    <source>
        <dbReference type="ARBA" id="ARBA00004496"/>
    </source>
</evidence>
<dbReference type="EC" id="2.7.4.8" evidence="4 13"/>
<evidence type="ECO:0000313" key="16">
    <source>
        <dbReference type="Proteomes" id="UP000317648"/>
    </source>
</evidence>
<dbReference type="InterPro" id="IPR008145">
    <property type="entry name" value="GK/Ca_channel_bsu"/>
</dbReference>
<evidence type="ECO:0000256" key="1">
    <source>
        <dbReference type="ARBA" id="ARBA00003531"/>
    </source>
</evidence>
<dbReference type="AlphaFoldDB" id="A0A518DQY2"/>
<evidence type="ECO:0000256" key="9">
    <source>
        <dbReference type="ARBA" id="ARBA00022777"/>
    </source>
</evidence>
<dbReference type="NCBIfam" id="TIGR03263">
    <property type="entry name" value="guanyl_kin"/>
    <property type="match status" value="1"/>
</dbReference>
<dbReference type="SUPFAM" id="SSF52540">
    <property type="entry name" value="P-loop containing nucleoside triphosphate hydrolases"/>
    <property type="match status" value="1"/>
</dbReference>
<dbReference type="FunFam" id="3.30.63.10:FF:000005">
    <property type="entry name" value="Guanylate kinase"/>
    <property type="match status" value="1"/>
</dbReference>
<dbReference type="GO" id="GO:0005524">
    <property type="term" value="F:ATP binding"/>
    <property type="evidence" value="ECO:0007669"/>
    <property type="project" value="UniProtKB-UniRule"/>
</dbReference>
<dbReference type="RefSeq" id="WP_145052314.1">
    <property type="nucleotide sequence ID" value="NZ_CP036433.1"/>
</dbReference>
<keyword evidence="7 13" id="KW-0808">Transferase</keyword>
<dbReference type="KEGG" id="lcre:Pla8534_20290"/>
<dbReference type="Proteomes" id="UP000317648">
    <property type="component" value="Chromosome"/>
</dbReference>
<comment type="function">
    <text evidence="1 13">Essential for recycling GMP and indirectly, cGMP.</text>
</comment>
<keyword evidence="16" id="KW-1185">Reference proteome</keyword>
<dbReference type="EMBL" id="CP036433">
    <property type="protein sequence ID" value="QDU94241.1"/>
    <property type="molecule type" value="Genomic_DNA"/>
</dbReference>
<evidence type="ECO:0000259" key="14">
    <source>
        <dbReference type="PROSITE" id="PS50052"/>
    </source>
</evidence>
<comment type="catalytic activity">
    <reaction evidence="12 13">
        <text>GMP + ATP = GDP + ADP</text>
        <dbReference type="Rhea" id="RHEA:20780"/>
        <dbReference type="ChEBI" id="CHEBI:30616"/>
        <dbReference type="ChEBI" id="CHEBI:58115"/>
        <dbReference type="ChEBI" id="CHEBI:58189"/>
        <dbReference type="ChEBI" id="CHEBI:456216"/>
        <dbReference type="EC" id="2.7.4.8"/>
    </reaction>
</comment>
<dbReference type="Gene3D" id="3.30.63.10">
    <property type="entry name" value="Guanylate Kinase phosphate binding domain"/>
    <property type="match status" value="1"/>
</dbReference>
<evidence type="ECO:0000256" key="7">
    <source>
        <dbReference type="ARBA" id="ARBA00022679"/>
    </source>
</evidence>
<keyword evidence="10 13" id="KW-0067">ATP-binding</keyword>
<evidence type="ECO:0000313" key="15">
    <source>
        <dbReference type="EMBL" id="QDU94241.1"/>
    </source>
</evidence>
<evidence type="ECO:0000256" key="11">
    <source>
        <dbReference type="ARBA" id="ARBA00030128"/>
    </source>
</evidence>
<evidence type="ECO:0000256" key="13">
    <source>
        <dbReference type="HAMAP-Rule" id="MF_00328"/>
    </source>
</evidence>
<keyword evidence="6 13" id="KW-0963">Cytoplasm</keyword>
<evidence type="ECO:0000256" key="4">
    <source>
        <dbReference type="ARBA" id="ARBA00012961"/>
    </source>
</evidence>
<keyword evidence="8 13" id="KW-0547">Nucleotide-binding</keyword>
<dbReference type="SMART" id="SM00072">
    <property type="entry name" value="GuKc"/>
    <property type="match status" value="1"/>
</dbReference>
<dbReference type="InterPro" id="IPR008144">
    <property type="entry name" value="Guanylate_kin-like_dom"/>
</dbReference>
<proteinExistence type="inferred from homology"/>
<name>A0A518DQY2_9BACT</name>
<feature type="domain" description="Guanylate kinase-like" evidence="14">
    <location>
        <begin position="9"/>
        <end position="190"/>
    </location>
</feature>
<reference evidence="15 16" key="1">
    <citation type="submission" date="2019-02" db="EMBL/GenBank/DDBJ databases">
        <title>Deep-cultivation of Planctomycetes and their phenomic and genomic characterization uncovers novel biology.</title>
        <authorList>
            <person name="Wiegand S."/>
            <person name="Jogler M."/>
            <person name="Boedeker C."/>
            <person name="Pinto D."/>
            <person name="Vollmers J."/>
            <person name="Rivas-Marin E."/>
            <person name="Kohn T."/>
            <person name="Peeters S.H."/>
            <person name="Heuer A."/>
            <person name="Rast P."/>
            <person name="Oberbeckmann S."/>
            <person name="Bunk B."/>
            <person name="Jeske O."/>
            <person name="Meyerdierks A."/>
            <person name="Storesund J.E."/>
            <person name="Kallscheuer N."/>
            <person name="Luecker S."/>
            <person name="Lage O.M."/>
            <person name="Pohl T."/>
            <person name="Merkel B.J."/>
            <person name="Hornburger P."/>
            <person name="Mueller R.-W."/>
            <person name="Bruemmer F."/>
            <person name="Labrenz M."/>
            <person name="Spormann A.M."/>
            <person name="Op den Camp H."/>
            <person name="Overmann J."/>
            <person name="Amann R."/>
            <person name="Jetten M.S.M."/>
            <person name="Mascher T."/>
            <person name="Medema M.H."/>
            <person name="Devos D.P."/>
            <person name="Kaster A.-K."/>
            <person name="Ovreas L."/>
            <person name="Rohde M."/>
            <person name="Galperin M.Y."/>
            <person name="Jogler C."/>
        </authorList>
    </citation>
    <scope>NUCLEOTIDE SEQUENCE [LARGE SCALE GENOMIC DNA]</scope>
    <source>
        <strain evidence="15 16">Pla85_3_4</strain>
    </source>
</reference>
<dbReference type="CDD" id="cd00071">
    <property type="entry name" value="GMPK"/>
    <property type="match status" value="1"/>
</dbReference>
<protein>
    <recommendedName>
        <fullName evidence="5 13">Guanylate kinase</fullName>
        <ecNumber evidence="4 13">2.7.4.8</ecNumber>
    </recommendedName>
    <alternativeName>
        <fullName evidence="11 13">GMP kinase</fullName>
    </alternativeName>
</protein>
<evidence type="ECO:0000256" key="6">
    <source>
        <dbReference type="ARBA" id="ARBA00022490"/>
    </source>
</evidence>
<keyword evidence="9 13" id="KW-0418">Kinase</keyword>
<evidence type="ECO:0000256" key="8">
    <source>
        <dbReference type="ARBA" id="ARBA00022741"/>
    </source>
</evidence>
<dbReference type="InterPro" id="IPR027417">
    <property type="entry name" value="P-loop_NTPase"/>
</dbReference>
<evidence type="ECO:0000256" key="5">
    <source>
        <dbReference type="ARBA" id="ARBA00016296"/>
    </source>
</evidence>